<accession>W0EAE7</accession>
<keyword evidence="3" id="KW-1185">Reference proteome</keyword>
<proteinExistence type="predicted"/>
<dbReference type="HOGENOM" id="CLU_043507_0_0_9"/>
<dbReference type="KEGG" id="dmt:DESME_02425"/>
<name>W0EAE7_9FIRM</name>
<dbReference type="EMBL" id="CP007032">
    <property type="protein sequence ID" value="AHF06041.1"/>
    <property type="molecule type" value="Genomic_DNA"/>
</dbReference>
<dbReference type="AlphaFoldDB" id="W0EAE7"/>
<gene>
    <name evidence="2" type="ORF">DESME_02425</name>
</gene>
<sequence length="495" mass="55998">MPHFPPTSPTLMINQDSSFFLETNNEGLSLYSNSNKEILFQLKEPIILAQGIAEDPNQIHLAYLKKTGELCYSIISRTGEHQNTTLGKLDTRNNRYDRLILLPVDKVIHIFYATSHLALPDVWRITHLLWNGQTWKSAQLGEVVHPRHPLYHILLDSKSNLHLLMMTFLGNRSVLLSNFFNGSYHIWAKRQESLSIPREVVDMAALITPSNTGYLFWGAKQPGTDKFEVGFATQSNMCDFMSAWRIEPNPVNDISGPWKSFGAFDSDGVLNLLLNTDQERLFQFIQKRWNFISNSSSNHSTLHLIQKTESVINYTEWLLNQDELFTPLFSSEIQLSFNLPENLTLEAPAIEVPAIEASNSVPVFKTSVVTLPQPSITPESPPTSSQHPNTPVPEEQENEKVYVSLLKSLDEKISEISESHKALIEEQVAPLPKAIEALTLSVQGVSEAIASFTQQSLETQQALHSLEEKVNNLIAAQQPIRKKGFWERWLASMKK</sequence>
<evidence type="ECO:0000313" key="3">
    <source>
        <dbReference type="Proteomes" id="UP000010847"/>
    </source>
</evidence>
<dbReference type="eggNOG" id="COG5244">
    <property type="taxonomic scope" value="Bacteria"/>
</dbReference>
<dbReference type="RefSeq" id="WP_006716504.1">
    <property type="nucleotide sequence ID" value="NZ_CP007032.1"/>
</dbReference>
<protein>
    <submittedName>
        <fullName evidence="2">Uncharacterized protein</fullName>
    </submittedName>
</protein>
<dbReference type="OrthoDB" id="1799428at2"/>
<feature type="compositionally biased region" description="Low complexity" evidence="1">
    <location>
        <begin position="372"/>
        <end position="386"/>
    </location>
</feature>
<organism evidence="2 3">
    <name type="scientific">Desulfitobacterium metallireducens DSM 15288</name>
    <dbReference type="NCBI Taxonomy" id="871968"/>
    <lineage>
        <taxon>Bacteria</taxon>
        <taxon>Bacillati</taxon>
        <taxon>Bacillota</taxon>
        <taxon>Clostridia</taxon>
        <taxon>Eubacteriales</taxon>
        <taxon>Desulfitobacteriaceae</taxon>
        <taxon>Desulfitobacterium</taxon>
    </lineage>
</organism>
<feature type="region of interest" description="Disordered" evidence="1">
    <location>
        <begin position="372"/>
        <end position="397"/>
    </location>
</feature>
<evidence type="ECO:0000313" key="2">
    <source>
        <dbReference type="EMBL" id="AHF06041.1"/>
    </source>
</evidence>
<evidence type="ECO:0000256" key="1">
    <source>
        <dbReference type="SAM" id="MobiDB-lite"/>
    </source>
</evidence>
<dbReference type="Proteomes" id="UP000010847">
    <property type="component" value="Chromosome"/>
</dbReference>
<dbReference type="STRING" id="871968.DESME_02425"/>
<reference evidence="2 3" key="1">
    <citation type="submission" date="2013-12" db="EMBL/GenBank/DDBJ databases">
        <authorList>
            <consortium name="DOE Joint Genome Institute"/>
            <person name="Smidt H."/>
            <person name="Huntemann M."/>
            <person name="Han J."/>
            <person name="Chen A."/>
            <person name="Kyrpides N."/>
            <person name="Mavromatis K."/>
            <person name="Markowitz V."/>
            <person name="Palaniappan K."/>
            <person name="Ivanova N."/>
            <person name="Schaumberg A."/>
            <person name="Pati A."/>
            <person name="Liolios K."/>
            <person name="Nordberg H.P."/>
            <person name="Cantor M.N."/>
            <person name="Hua S.X."/>
            <person name="Woyke T."/>
        </authorList>
    </citation>
    <scope>NUCLEOTIDE SEQUENCE [LARGE SCALE GENOMIC DNA]</scope>
    <source>
        <strain evidence="3">DSM 15288</strain>
    </source>
</reference>